<dbReference type="PANTHER" id="PTHR43344">
    <property type="entry name" value="PHOSPHOSERINE PHOSPHATASE"/>
    <property type="match status" value="1"/>
</dbReference>
<evidence type="ECO:0000313" key="2">
    <source>
        <dbReference type="EMBL" id="TSD68067.1"/>
    </source>
</evidence>
<comment type="caution">
    <text evidence="2">The sequence shown here is derived from an EMBL/GenBank/DDBJ whole genome shotgun (WGS) entry which is preliminary data.</text>
</comment>
<dbReference type="Gene3D" id="3.40.50.1000">
    <property type="entry name" value="HAD superfamily/HAD-like"/>
    <property type="match status" value="1"/>
</dbReference>
<dbReference type="OrthoDB" id="3746035at2"/>
<keyword evidence="2" id="KW-0378">Hydrolase</keyword>
<dbReference type="InterPro" id="IPR036412">
    <property type="entry name" value="HAD-like_sf"/>
</dbReference>
<comment type="similarity">
    <text evidence="1">Belongs to the HAD-like hydrolase superfamily. SerB family.</text>
</comment>
<sequence>MSSSPRRIVMDFDGVFTTTDSTAAWLVPRLRARPLLLARAAPWLAGFALTSRRPPARTRVTRRLMDIAFSGQPADELIAELSEFGSALANDPSMTRPAAVEEARSLIAQGHEVTIVSAGMTPLIEAWARALDLPVRVCASVVSGHRGRLRWDDHCFGERKVARLAALGWREWDLVYSDSAHDLPMMRGADAVVLVDGDDALLGRLGRALPGTPVRAARW</sequence>
<keyword evidence="3" id="KW-1185">Reference proteome</keyword>
<dbReference type="RefSeq" id="WP_143911014.1">
    <property type="nucleotide sequence ID" value="NZ_VLNT01000001.1"/>
</dbReference>
<dbReference type="AlphaFoldDB" id="A0A554SNZ0"/>
<dbReference type="GO" id="GO:0000287">
    <property type="term" value="F:magnesium ion binding"/>
    <property type="evidence" value="ECO:0007669"/>
    <property type="project" value="TreeGrafter"/>
</dbReference>
<protein>
    <submittedName>
        <fullName evidence="2">Haloacid dehalogenase-like hydrolase</fullName>
    </submittedName>
</protein>
<dbReference type="SUPFAM" id="SSF56784">
    <property type="entry name" value="HAD-like"/>
    <property type="match status" value="1"/>
</dbReference>
<dbReference type="GO" id="GO:0005737">
    <property type="term" value="C:cytoplasm"/>
    <property type="evidence" value="ECO:0007669"/>
    <property type="project" value="TreeGrafter"/>
</dbReference>
<organism evidence="2 3">
    <name type="scientific">Aeromicrobium piscarium</name>
    <dbReference type="NCBI Taxonomy" id="2590901"/>
    <lineage>
        <taxon>Bacteria</taxon>
        <taxon>Bacillati</taxon>
        <taxon>Actinomycetota</taxon>
        <taxon>Actinomycetes</taxon>
        <taxon>Propionibacteriales</taxon>
        <taxon>Nocardioidaceae</taxon>
        <taxon>Aeromicrobium</taxon>
    </lineage>
</organism>
<evidence type="ECO:0000256" key="1">
    <source>
        <dbReference type="ARBA" id="ARBA00009184"/>
    </source>
</evidence>
<dbReference type="Proteomes" id="UP000316988">
    <property type="component" value="Unassembled WGS sequence"/>
</dbReference>
<reference evidence="2 3" key="1">
    <citation type="submission" date="2019-07" db="EMBL/GenBank/DDBJ databases">
        <authorList>
            <person name="Zhao L.H."/>
        </authorList>
    </citation>
    <scope>NUCLEOTIDE SEQUENCE [LARGE SCALE GENOMIC DNA]</scope>
    <source>
        <strain evidence="2 3">Co35</strain>
    </source>
</reference>
<dbReference type="InterPro" id="IPR023214">
    <property type="entry name" value="HAD_sf"/>
</dbReference>
<dbReference type="GO" id="GO:0006564">
    <property type="term" value="P:L-serine biosynthetic process"/>
    <property type="evidence" value="ECO:0007669"/>
    <property type="project" value="TreeGrafter"/>
</dbReference>
<dbReference type="PANTHER" id="PTHR43344:SF14">
    <property type="entry name" value="HAD-IB FAMILY HYDROLASE"/>
    <property type="match status" value="1"/>
</dbReference>
<accession>A0A554SNZ0</accession>
<dbReference type="GO" id="GO:0036424">
    <property type="term" value="F:L-phosphoserine phosphatase activity"/>
    <property type="evidence" value="ECO:0007669"/>
    <property type="project" value="TreeGrafter"/>
</dbReference>
<name>A0A554SNZ0_9ACTN</name>
<dbReference type="NCBIfam" id="TIGR01488">
    <property type="entry name" value="HAD-SF-IB"/>
    <property type="match status" value="1"/>
</dbReference>
<dbReference type="InterPro" id="IPR050582">
    <property type="entry name" value="HAD-like_SerB"/>
</dbReference>
<gene>
    <name evidence="2" type="ORF">FNM00_00275</name>
</gene>
<proteinExistence type="inferred from homology"/>
<evidence type="ECO:0000313" key="3">
    <source>
        <dbReference type="Proteomes" id="UP000316988"/>
    </source>
</evidence>
<dbReference type="Gene3D" id="1.20.1440.100">
    <property type="entry name" value="SG protein - dephosphorylation function"/>
    <property type="match status" value="1"/>
</dbReference>
<dbReference type="Pfam" id="PF12710">
    <property type="entry name" value="HAD"/>
    <property type="match status" value="1"/>
</dbReference>
<dbReference type="EMBL" id="VLNT01000001">
    <property type="protein sequence ID" value="TSD68067.1"/>
    <property type="molecule type" value="Genomic_DNA"/>
</dbReference>